<dbReference type="PROSITE" id="PS51034">
    <property type="entry name" value="ZP_2"/>
    <property type="match status" value="1"/>
</dbReference>
<evidence type="ECO:0000259" key="6">
    <source>
        <dbReference type="PROSITE" id="PS50026"/>
    </source>
</evidence>
<dbReference type="Proteomes" id="UP001642483">
    <property type="component" value="Unassembled WGS sequence"/>
</dbReference>
<gene>
    <name evidence="8" type="ORF">CVLEPA_LOCUS970</name>
</gene>
<dbReference type="EMBL" id="CAWYQH010000001">
    <property type="protein sequence ID" value="CAK8671950.1"/>
    <property type="molecule type" value="Genomic_DNA"/>
</dbReference>
<evidence type="ECO:0000256" key="4">
    <source>
        <dbReference type="SAM" id="Phobius"/>
    </source>
</evidence>
<name>A0ABP0EWY2_CLALP</name>
<dbReference type="SMART" id="SM00181">
    <property type="entry name" value="EGF"/>
    <property type="match status" value="1"/>
</dbReference>
<dbReference type="Gene3D" id="2.10.25.10">
    <property type="entry name" value="Laminin"/>
    <property type="match status" value="1"/>
</dbReference>
<feature type="domain" description="EGF-like" evidence="6">
    <location>
        <begin position="18"/>
        <end position="56"/>
    </location>
</feature>
<feature type="disulfide bond" evidence="3">
    <location>
        <begin position="27"/>
        <end position="44"/>
    </location>
</feature>
<keyword evidence="4" id="KW-1133">Transmembrane helix</keyword>
<feature type="signal peptide" evidence="5">
    <location>
        <begin position="1"/>
        <end position="19"/>
    </location>
</feature>
<evidence type="ECO:0000259" key="7">
    <source>
        <dbReference type="PROSITE" id="PS51034"/>
    </source>
</evidence>
<dbReference type="Pfam" id="PF00008">
    <property type="entry name" value="EGF"/>
    <property type="match status" value="1"/>
</dbReference>
<reference evidence="8 9" key="1">
    <citation type="submission" date="2024-02" db="EMBL/GenBank/DDBJ databases">
        <authorList>
            <person name="Daric V."/>
            <person name="Darras S."/>
        </authorList>
    </citation>
    <scope>NUCLEOTIDE SEQUENCE [LARGE SCALE GENOMIC DNA]</scope>
</reference>
<evidence type="ECO:0000256" key="5">
    <source>
        <dbReference type="SAM" id="SignalP"/>
    </source>
</evidence>
<accession>A0ABP0EWY2</accession>
<dbReference type="PANTHER" id="PTHR14002">
    <property type="entry name" value="ENDOGLIN/TGF-BETA RECEPTOR TYPE III"/>
    <property type="match status" value="1"/>
</dbReference>
<dbReference type="Gene3D" id="2.60.40.4100">
    <property type="entry name" value="Zona pellucida, ZP-C domain"/>
    <property type="match status" value="1"/>
</dbReference>
<keyword evidence="9" id="KW-1185">Reference proteome</keyword>
<evidence type="ECO:0000313" key="8">
    <source>
        <dbReference type="EMBL" id="CAK8671950.1"/>
    </source>
</evidence>
<dbReference type="InterPro" id="IPR055356">
    <property type="entry name" value="ZP-N"/>
</dbReference>
<evidence type="ECO:0000313" key="9">
    <source>
        <dbReference type="Proteomes" id="UP001642483"/>
    </source>
</evidence>
<keyword evidence="2 3" id="KW-1015">Disulfide bond</keyword>
<dbReference type="InterPro" id="IPR001507">
    <property type="entry name" value="ZP_dom"/>
</dbReference>
<comment type="caution">
    <text evidence="8">The sequence shown here is derived from an EMBL/GenBank/DDBJ whole genome shotgun (WGS) entry which is preliminary data.</text>
</comment>
<dbReference type="PANTHER" id="PTHR14002:SF54">
    <property type="entry name" value="ZONA PELLUCIDA SPERM-BINDING PROTEIN 2"/>
    <property type="match status" value="1"/>
</dbReference>
<dbReference type="SUPFAM" id="SSF57196">
    <property type="entry name" value="EGF/Laminin"/>
    <property type="match status" value="1"/>
</dbReference>
<comment type="caution">
    <text evidence="3">Lacks conserved residue(s) required for the propagation of feature annotation.</text>
</comment>
<dbReference type="CDD" id="cd00054">
    <property type="entry name" value="EGF_CA"/>
    <property type="match status" value="1"/>
</dbReference>
<feature type="transmembrane region" description="Helical" evidence="4">
    <location>
        <begin position="391"/>
        <end position="414"/>
    </location>
</feature>
<evidence type="ECO:0000256" key="3">
    <source>
        <dbReference type="PROSITE-ProRule" id="PRU00076"/>
    </source>
</evidence>
<proteinExistence type="predicted"/>
<dbReference type="InterPro" id="IPR055355">
    <property type="entry name" value="ZP-C"/>
</dbReference>
<feature type="chain" id="PRO_5045588101" evidence="5">
    <location>
        <begin position="20"/>
        <end position="432"/>
    </location>
</feature>
<dbReference type="PROSITE" id="PS50026">
    <property type="entry name" value="EGF_3"/>
    <property type="match status" value="1"/>
</dbReference>
<feature type="domain" description="ZP" evidence="7">
    <location>
        <begin position="63"/>
        <end position="314"/>
    </location>
</feature>
<keyword evidence="4" id="KW-0812">Transmembrane</keyword>
<dbReference type="Pfam" id="PF00100">
    <property type="entry name" value="Zona_pellucida"/>
    <property type="match status" value="1"/>
</dbReference>
<dbReference type="InterPro" id="IPR042235">
    <property type="entry name" value="ZP-C_dom"/>
</dbReference>
<feature type="disulfide bond" evidence="3">
    <location>
        <begin position="46"/>
        <end position="55"/>
    </location>
</feature>
<dbReference type="PROSITE" id="PS00022">
    <property type="entry name" value="EGF_1"/>
    <property type="match status" value="1"/>
</dbReference>
<evidence type="ECO:0000256" key="1">
    <source>
        <dbReference type="ARBA" id="ARBA00022729"/>
    </source>
</evidence>
<keyword evidence="3" id="KW-0245">EGF-like domain</keyword>
<organism evidence="8 9">
    <name type="scientific">Clavelina lepadiformis</name>
    <name type="common">Light-bulb sea squirt</name>
    <name type="synonym">Ascidia lepadiformis</name>
    <dbReference type="NCBI Taxonomy" id="159417"/>
    <lineage>
        <taxon>Eukaryota</taxon>
        <taxon>Metazoa</taxon>
        <taxon>Chordata</taxon>
        <taxon>Tunicata</taxon>
        <taxon>Ascidiacea</taxon>
        <taxon>Aplousobranchia</taxon>
        <taxon>Clavelinidae</taxon>
        <taxon>Clavelina</taxon>
    </lineage>
</organism>
<protein>
    <submittedName>
        <fullName evidence="8">Uncharacterized protein</fullName>
    </submittedName>
</protein>
<keyword evidence="4" id="KW-0472">Membrane</keyword>
<dbReference type="Pfam" id="PF23344">
    <property type="entry name" value="ZP-N"/>
    <property type="match status" value="1"/>
</dbReference>
<evidence type="ECO:0000256" key="2">
    <source>
        <dbReference type="ARBA" id="ARBA00023157"/>
    </source>
</evidence>
<keyword evidence="1 5" id="KW-0732">Signal</keyword>
<dbReference type="Gene3D" id="2.60.40.3210">
    <property type="entry name" value="Zona pellucida, ZP-N domain"/>
    <property type="match status" value="1"/>
</dbReference>
<dbReference type="InterPro" id="IPR000742">
    <property type="entry name" value="EGF"/>
</dbReference>
<dbReference type="SMART" id="SM00241">
    <property type="entry name" value="ZP"/>
    <property type="match status" value="1"/>
</dbReference>
<sequence>MKTTLICVILSGCLLLATASPCEPNPCENEGECFEESSNGKFTCLCTENYAGLRCDLPFPGITCGNKSIEITIDKRMVTELGLDDDTGLVYFEGWSGCTAVDRNGQYHLQVDAPFTDCGIKMRRDETHGYLFKQNIVWNKRDENIERKHILVDFQCNYTDRYEIMAGPIIPTVTTIDFETSYGTFTVQMDLFRDQSFSSQSKYGFQPVIAIEDEVCVQQSLVNVNPEHLVLTLLNCWASTKQDGTGLTHSLVSNKCSNEETTEVVQNGEGSEAQFCFQMFKWQENFNAVYVHCLVNVCNATAFPEFCTCQNERVKREVFSMTVEKQKSESRVVSSELIRVVNGNYLDDWLLFLEENPSEDTIQESTADGIQDFDPNIQDDQKENKGPDSTVLIAVGVVLVIAVIILGVVIGVYINFSRVRAVTKGVNVSRLT</sequence>